<dbReference type="Pfam" id="PF02518">
    <property type="entry name" value="HATPase_c"/>
    <property type="match status" value="1"/>
</dbReference>
<keyword evidence="7" id="KW-0067">ATP-binding</keyword>
<gene>
    <name evidence="13" type="ORF">DN068_09115</name>
</gene>
<keyword evidence="3" id="KW-0597">Phosphoprotein</keyword>
<dbReference type="SUPFAM" id="SSF101898">
    <property type="entry name" value="NHL repeat"/>
    <property type="match status" value="1"/>
</dbReference>
<evidence type="ECO:0000256" key="3">
    <source>
        <dbReference type="ARBA" id="ARBA00022553"/>
    </source>
</evidence>
<proteinExistence type="predicted"/>
<evidence type="ECO:0000256" key="1">
    <source>
        <dbReference type="ARBA" id="ARBA00000085"/>
    </source>
</evidence>
<accession>A0A2W2B021</accession>
<dbReference type="SUPFAM" id="SSF55874">
    <property type="entry name" value="ATPase domain of HSP90 chaperone/DNA topoisomerase II/histidine kinase"/>
    <property type="match status" value="1"/>
</dbReference>
<dbReference type="CDD" id="cd16917">
    <property type="entry name" value="HATPase_UhpB-NarQ-NarX-like"/>
    <property type="match status" value="1"/>
</dbReference>
<dbReference type="OrthoDB" id="9778366at2"/>
<dbReference type="InterPro" id="IPR003594">
    <property type="entry name" value="HATPase_dom"/>
</dbReference>
<dbReference type="AlphaFoldDB" id="A0A2W2B021"/>
<dbReference type="InterPro" id="IPR036890">
    <property type="entry name" value="HATPase_C_sf"/>
</dbReference>
<dbReference type="Pfam" id="PF07495">
    <property type="entry name" value="Y_Y_Y"/>
    <property type="match status" value="1"/>
</dbReference>
<dbReference type="InterPro" id="IPR015943">
    <property type="entry name" value="WD40/YVTN_repeat-like_dom_sf"/>
</dbReference>
<dbReference type="GO" id="GO:0005524">
    <property type="term" value="F:ATP binding"/>
    <property type="evidence" value="ECO:0007669"/>
    <property type="project" value="UniProtKB-KW"/>
</dbReference>
<dbReference type="RefSeq" id="WP_110998597.1">
    <property type="nucleotide sequence ID" value="NZ_QKTW01000014.1"/>
</dbReference>
<evidence type="ECO:0000313" key="13">
    <source>
        <dbReference type="EMBL" id="PZF73318.1"/>
    </source>
</evidence>
<feature type="transmembrane region" description="Helical" evidence="9">
    <location>
        <begin position="745"/>
        <end position="765"/>
    </location>
</feature>
<evidence type="ECO:0000256" key="6">
    <source>
        <dbReference type="ARBA" id="ARBA00022777"/>
    </source>
</evidence>
<evidence type="ECO:0000259" key="12">
    <source>
        <dbReference type="Pfam" id="PF07730"/>
    </source>
</evidence>
<dbReference type="InterPro" id="IPR050482">
    <property type="entry name" value="Sensor_HK_TwoCompSys"/>
</dbReference>
<keyword evidence="6" id="KW-0418">Kinase</keyword>
<dbReference type="EMBL" id="QKTW01000014">
    <property type="protein sequence ID" value="PZF73318.1"/>
    <property type="molecule type" value="Genomic_DNA"/>
</dbReference>
<keyword evidence="8" id="KW-0902">Two-component regulatory system</keyword>
<organism evidence="13 14">
    <name type="scientific">Taibaiella soli</name>
    <dbReference type="NCBI Taxonomy" id="1649169"/>
    <lineage>
        <taxon>Bacteria</taxon>
        <taxon>Pseudomonadati</taxon>
        <taxon>Bacteroidota</taxon>
        <taxon>Chitinophagia</taxon>
        <taxon>Chitinophagales</taxon>
        <taxon>Chitinophagaceae</taxon>
        <taxon>Taibaiella</taxon>
    </lineage>
</organism>
<dbReference type="GO" id="GO:0000155">
    <property type="term" value="F:phosphorelay sensor kinase activity"/>
    <property type="evidence" value="ECO:0007669"/>
    <property type="project" value="InterPro"/>
</dbReference>
<dbReference type="PANTHER" id="PTHR24421:SF10">
    <property type="entry name" value="NITRATE_NITRITE SENSOR PROTEIN NARQ"/>
    <property type="match status" value="1"/>
</dbReference>
<keyword evidence="14" id="KW-1185">Reference proteome</keyword>
<dbReference type="InterPro" id="IPR011123">
    <property type="entry name" value="Y_Y_Y"/>
</dbReference>
<evidence type="ECO:0000256" key="5">
    <source>
        <dbReference type="ARBA" id="ARBA00022741"/>
    </source>
</evidence>
<reference evidence="13 14" key="1">
    <citation type="submission" date="2018-06" db="EMBL/GenBank/DDBJ databases">
        <title>Mucibacter soli gen. nov., sp. nov., a new member of the family Chitinophagaceae producing mucin.</title>
        <authorList>
            <person name="Kim M.-K."/>
            <person name="Park S."/>
            <person name="Kim T.-S."/>
            <person name="Joung Y."/>
            <person name="Han J.-H."/>
            <person name="Kim S.B."/>
        </authorList>
    </citation>
    <scope>NUCLEOTIDE SEQUENCE [LARGE SCALE GENOMIC DNA]</scope>
    <source>
        <strain evidence="13 14">R1-15</strain>
    </source>
</reference>
<evidence type="ECO:0000313" key="14">
    <source>
        <dbReference type="Proteomes" id="UP000248745"/>
    </source>
</evidence>
<dbReference type="Pfam" id="PF07730">
    <property type="entry name" value="HisKA_3"/>
    <property type="match status" value="1"/>
</dbReference>
<evidence type="ECO:0000256" key="4">
    <source>
        <dbReference type="ARBA" id="ARBA00022679"/>
    </source>
</evidence>
<dbReference type="InterPro" id="IPR011110">
    <property type="entry name" value="Reg_prop"/>
</dbReference>
<comment type="caution">
    <text evidence="13">The sequence shown here is derived from an EMBL/GenBank/DDBJ whole genome shotgun (WGS) entry which is preliminary data.</text>
</comment>
<keyword evidence="9" id="KW-0472">Membrane</keyword>
<dbReference type="Pfam" id="PF07494">
    <property type="entry name" value="Reg_prop"/>
    <property type="match status" value="2"/>
</dbReference>
<dbReference type="PANTHER" id="PTHR24421">
    <property type="entry name" value="NITRATE/NITRITE SENSOR PROTEIN NARX-RELATED"/>
    <property type="match status" value="1"/>
</dbReference>
<dbReference type="Gene3D" id="3.30.565.10">
    <property type="entry name" value="Histidine kinase-like ATPase, C-terminal domain"/>
    <property type="match status" value="1"/>
</dbReference>
<feature type="domain" description="Signal transduction histidine kinase subgroup 3 dimerisation and phosphoacceptor" evidence="12">
    <location>
        <begin position="788"/>
        <end position="852"/>
    </location>
</feature>
<dbReference type="Gene3D" id="2.130.10.10">
    <property type="entry name" value="YVTN repeat-like/Quinoprotein amine dehydrogenase"/>
    <property type="match status" value="2"/>
</dbReference>
<dbReference type="Proteomes" id="UP000248745">
    <property type="component" value="Unassembled WGS sequence"/>
</dbReference>
<keyword evidence="4" id="KW-0808">Transferase</keyword>
<feature type="domain" description="Histidine kinase/HSP90-like ATPase" evidence="10">
    <location>
        <begin position="897"/>
        <end position="986"/>
    </location>
</feature>
<sequence length="990" mass="110680">MTARKNISLSSGFRYFICMLFGLAGIFSANAQRVPFYNLNIEDGLVQSQVTCMTQDKMGHLWVGTLGGISRYDGSMFVNYTVRDGLIANVVTTLTKDSSNRIWVGTMSGISIFDGAHFQNISTTHLMPKGLYNIRMTKTDTVWCAGSGRLCYILKNQVHEMPIPVRDSMVSSIYTDQDGLWVALTRGALLHYKNRKWDSLSVPALANNARLAIYKFRSTKTHGTLLLTNAGILQLRPDSIVRPDISAHVLENLPIVTSATEDNQHNLWFGTASGVIRTNDTSIQIYNKKNGLSDNGFDDIFSDEEGNVWLASDGQGLFRFSGSLFTGLDESVGLPSAQIMSIAATRNGMLYLGTYDAGLYAYANGQSGKIIVPGGLTPLITALAVRNGNELWIGSKGYGAWRYDYRGFKSYTAPARSFPSNFVSCMYTDTTGKLFIGFANGAVYLYKDTFRKVPLKGNSVEAFIQIGADSILIATNEGLKLFSEGVVNPFITRAAPDSSVAQCFTMRGSQLWIGTSDNGLICYDLKTHVYNTYNKSNGLHSDFIYNLVTDNEGNVWAGTGFGIHKISFSNGSPVIYFFGREQGVNGMESNHNAVFKMTDGSIWFGTTNGALHYQPKSKMVTAHPISIVMQSVKIFGENITNQNWYDSTDSWYGVPYHLELPYQKNNITFVFQAVSLSGAGQLRYRYRIDGLEAPWSDWAATNAVTYSALPPGNYTFRVQCTTDDGTMKELTYPFVIITPFQKTNLFRLLILAACILLGVIMQYIANKRKQNRLLMVEKLRREEQAKVRQRTAEDFHDEVGNKLTRINVLTNVLKTKIGDINPDSKRIIDQIQDNTAQLYSGTRDILWSLKPSNDNLYEIIHRLRDFGGELYQDTEVNFTFTGTDERWRNFRLPMDVSRNLIMIFKEAMNNSLKYSGATEVSLDAAIKQKDVLQIVFKDNGKGFDIMTAKKGHGINNMQMRAERIHGRLYIDAAKERGTIISLSFKIPSMK</sequence>
<evidence type="ECO:0000256" key="9">
    <source>
        <dbReference type="SAM" id="Phobius"/>
    </source>
</evidence>
<dbReference type="Gene3D" id="1.20.5.1930">
    <property type="match status" value="1"/>
</dbReference>
<dbReference type="InterPro" id="IPR011712">
    <property type="entry name" value="Sig_transdc_His_kin_sub3_dim/P"/>
</dbReference>
<comment type="catalytic activity">
    <reaction evidence="1">
        <text>ATP + protein L-histidine = ADP + protein N-phospho-L-histidine.</text>
        <dbReference type="EC" id="2.7.13.3"/>
    </reaction>
</comment>
<feature type="domain" description="Two component regulator three Y" evidence="11">
    <location>
        <begin position="677"/>
        <end position="729"/>
    </location>
</feature>
<dbReference type="InterPro" id="IPR013783">
    <property type="entry name" value="Ig-like_fold"/>
</dbReference>
<dbReference type="Gene3D" id="2.60.40.10">
    <property type="entry name" value="Immunoglobulins"/>
    <property type="match status" value="1"/>
</dbReference>
<keyword evidence="5" id="KW-0547">Nucleotide-binding</keyword>
<keyword evidence="9" id="KW-1133">Transmembrane helix</keyword>
<protein>
    <recommendedName>
        <fullName evidence="2">histidine kinase</fullName>
        <ecNumber evidence="2">2.7.13.3</ecNumber>
    </recommendedName>
</protein>
<evidence type="ECO:0000259" key="10">
    <source>
        <dbReference type="Pfam" id="PF02518"/>
    </source>
</evidence>
<dbReference type="EC" id="2.7.13.3" evidence="2"/>
<evidence type="ECO:0000256" key="2">
    <source>
        <dbReference type="ARBA" id="ARBA00012438"/>
    </source>
</evidence>
<keyword evidence="9" id="KW-0812">Transmembrane</keyword>
<dbReference type="GO" id="GO:0046983">
    <property type="term" value="F:protein dimerization activity"/>
    <property type="evidence" value="ECO:0007669"/>
    <property type="project" value="InterPro"/>
</dbReference>
<dbReference type="SUPFAM" id="SSF63829">
    <property type="entry name" value="Calcium-dependent phosphotriesterase"/>
    <property type="match status" value="1"/>
</dbReference>
<dbReference type="GO" id="GO:0016020">
    <property type="term" value="C:membrane"/>
    <property type="evidence" value="ECO:0007669"/>
    <property type="project" value="InterPro"/>
</dbReference>
<evidence type="ECO:0000256" key="7">
    <source>
        <dbReference type="ARBA" id="ARBA00022840"/>
    </source>
</evidence>
<name>A0A2W2B021_9BACT</name>
<evidence type="ECO:0000256" key="8">
    <source>
        <dbReference type="ARBA" id="ARBA00023012"/>
    </source>
</evidence>
<evidence type="ECO:0000259" key="11">
    <source>
        <dbReference type="Pfam" id="PF07495"/>
    </source>
</evidence>